<dbReference type="Proteomes" id="UP000202749">
    <property type="component" value="Segment"/>
</dbReference>
<dbReference type="GeneID" id="26622809"/>
<proteinExistence type="predicted"/>
<organism evidence="1 2">
    <name type="scientific">Proteus phage vB_PmiM_Pm5461</name>
    <dbReference type="NCBI Taxonomy" id="1636250"/>
    <lineage>
        <taxon>Viruses</taxon>
        <taxon>Duplodnaviria</taxon>
        <taxon>Heunggongvirae</taxon>
        <taxon>Uroviricota</taxon>
        <taxon>Caudoviricetes</taxon>
        <taxon>Pantevenvirales</taxon>
        <taxon>Straboviridae</taxon>
        <taxon>Bragavirus</taxon>
        <taxon>Bragavirus pm5461</taxon>
    </lineage>
</organism>
<keyword evidence="2" id="KW-1185">Reference proteome</keyword>
<gene>
    <name evidence="1" type="ORF">Pm5461_010</name>
</gene>
<protein>
    <submittedName>
        <fullName evidence="1">Uncharacterized protein</fullName>
    </submittedName>
</protein>
<sequence>MKEELIGRLKFKKGVNVSRYGCFCNAQSSFADFVIYNNLQDMPFSVYFNRTENTFLRCVFDNGLEFSDLYYPSYTIPIHSSLLTFKTEDKQFREFFVNIPKDMNSHQKEEFKLEIPAKTLNSKTELVIFINELLEHLKGQ</sequence>
<name>A0A0G2SSI3_9CAUD</name>
<evidence type="ECO:0000313" key="1">
    <source>
        <dbReference type="EMBL" id="AKA61872.1"/>
    </source>
</evidence>
<dbReference type="RefSeq" id="YP_009195428.1">
    <property type="nucleotide sequence ID" value="NC_028762.1"/>
</dbReference>
<reference evidence="1 2" key="1">
    <citation type="submission" date="2015-03" db="EMBL/GenBank/DDBJ databases">
        <authorList>
            <person name="Melo L.D.R."/>
            <person name="Veiga P."/>
            <person name="Cerca N."/>
            <person name="Kropinski A.M."/>
            <person name="Azeredo J."/>
            <person name="Almeida C."/>
            <person name="Sillankorva S."/>
        </authorList>
    </citation>
    <scope>NUCLEOTIDE SEQUENCE [LARGE SCALE GENOMIC DNA]</scope>
</reference>
<evidence type="ECO:0000313" key="2">
    <source>
        <dbReference type="Proteomes" id="UP000202749"/>
    </source>
</evidence>
<accession>A0A0G2SSI3</accession>
<dbReference type="KEGG" id="vg:26622809"/>
<dbReference type="EMBL" id="KP890823">
    <property type="protein sequence ID" value="AKA61872.1"/>
    <property type="molecule type" value="Genomic_DNA"/>
</dbReference>